<keyword evidence="3 6" id="KW-1133">Transmembrane helix</keyword>
<dbReference type="PANTHER" id="PTHR33048">
    <property type="entry name" value="PTH11-LIKE INTEGRAL MEMBRANE PROTEIN (AFU_ORTHOLOGUE AFUA_5G11245)"/>
    <property type="match status" value="1"/>
</dbReference>
<feature type="domain" description="Rhodopsin" evidence="7">
    <location>
        <begin position="46"/>
        <end position="265"/>
    </location>
</feature>
<accession>A0A6A5WR35</accession>
<dbReference type="InterPro" id="IPR049326">
    <property type="entry name" value="Rhodopsin_dom_fungi"/>
</dbReference>
<evidence type="ECO:0000256" key="5">
    <source>
        <dbReference type="ARBA" id="ARBA00038359"/>
    </source>
</evidence>
<gene>
    <name evidence="8" type="ORF">P154DRAFT_164587</name>
</gene>
<organism evidence="8 9">
    <name type="scientific">Amniculicola lignicola CBS 123094</name>
    <dbReference type="NCBI Taxonomy" id="1392246"/>
    <lineage>
        <taxon>Eukaryota</taxon>
        <taxon>Fungi</taxon>
        <taxon>Dikarya</taxon>
        <taxon>Ascomycota</taxon>
        <taxon>Pezizomycotina</taxon>
        <taxon>Dothideomycetes</taxon>
        <taxon>Pleosporomycetidae</taxon>
        <taxon>Pleosporales</taxon>
        <taxon>Amniculicolaceae</taxon>
        <taxon>Amniculicola</taxon>
    </lineage>
</organism>
<evidence type="ECO:0000313" key="9">
    <source>
        <dbReference type="Proteomes" id="UP000799779"/>
    </source>
</evidence>
<keyword evidence="4 6" id="KW-0472">Membrane</keyword>
<dbReference type="AlphaFoldDB" id="A0A6A5WR35"/>
<evidence type="ECO:0000256" key="6">
    <source>
        <dbReference type="SAM" id="Phobius"/>
    </source>
</evidence>
<comment type="similarity">
    <text evidence="5">Belongs to the SAT4 family.</text>
</comment>
<comment type="subcellular location">
    <subcellularLocation>
        <location evidence="1">Membrane</location>
        <topology evidence="1">Multi-pass membrane protein</topology>
    </subcellularLocation>
</comment>
<dbReference type="Proteomes" id="UP000799779">
    <property type="component" value="Unassembled WGS sequence"/>
</dbReference>
<sequence>MFLLPTRALQAAMALALSPPSGESRGPELIRVAVAMNALAILVVILRFFTRGYIVRTFGLDDFFIAIATMLGAAMTAMTILQVESGQGRHVLELTDDQMMRSMLFMWIDMLIYFLANWAVKMSILALYHRISHGTKGLPLIMNARLIYVIAGFISIFTVGIMFATVLSCDPVAMPWDTESAPTGCHSIREFNISQGSINVFTDFVLLLLPIPLVLALQIDRKQRAALILIFGIGVVPLIASIRRLCELSMPNEKGSWLTADMTWYVM</sequence>
<dbReference type="EMBL" id="ML977582">
    <property type="protein sequence ID" value="KAF2001545.1"/>
    <property type="molecule type" value="Genomic_DNA"/>
</dbReference>
<feature type="transmembrane region" description="Helical" evidence="6">
    <location>
        <begin position="103"/>
        <end position="125"/>
    </location>
</feature>
<keyword evidence="9" id="KW-1185">Reference proteome</keyword>
<dbReference type="GO" id="GO:0016020">
    <property type="term" value="C:membrane"/>
    <property type="evidence" value="ECO:0007669"/>
    <property type="project" value="UniProtKB-SubCell"/>
</dbReference>
<evidence type="ECO:0000256" key="3">
    <source>
        <dbReference type="ARBA" id="ARBA00022989"/>
    </source>
</evidence>
<dbReference type="PANTHER" id="PTHR33048:SF123">
    <property type="entry name" value="INTEGRAL MEMBRANE PROTEIN"/>
    <property type="match status" value="1"/>
</dbReference>
<feature type="transmembrane region" description="Helical" evidence="6">
    <location>
        <begin position="198"/>
        <end position="217"/>
    </location>
</feature>
<keyword evidence="2 6" id="KW-0812">Transmembrane</keyword>
<dbReference type="Pfam" id="PF20684">
    <property type="entry name" value="Fung_rhodopsin"/>
    <property type="match status" value="1"/>
</dbReference>
<evidence type="ECO:0000256" key="1">
    <source>
        <dbReference type="ARBA" id="ARBA00004141"/>
    </source>
</evidence>
<reference evidence="8" key="1">
    <citation type="journal article" date="2020" name="Stud. Mycol.">
        <title>101 Dothideomycetes genomes: a test case for predicting lifestyles and emergence of pathogens.</title>
        <authorList>
            <person name="Haridas S."/>
            <person name="Albert R."/>
            <person name="Binder M."/>
            <person name="Bloem J."/>
            <person name="Labutti K."/>
            <person name="Salamov A."/>
            <person name="Andreopoulos B."/>
            <person name="Baker S."/>
            <person name="Barry K."/>
            <person name="Bills G."/>
            <person name="Bluhm B."/>
            <person name="Cannon C."/>
            <person name="Castanera R."/>
            <person name="Culley D."/>
            <person name="Daum C."/>
            <person name="Ezra D."/>
            <person name="Gonzalez J."/>
            <person name="Henrissat B."/>
            <person name="Kuo A."/>
            <person name="Liang C."/>
            <person name="Lipzen A."/>
            <person name="Lutzoni F."/>
            <person name="Magnuson J."/>
            <person name="Mondo S."/>
            <person name="Nolan M."/>
            <person name="Ohm R."/>
            <person name="Pangilinan J."/>
            <person name="Park H.-J."/>
            <person name="Ramirez L."/>
            <person name="Alfaro M."/>
            <person name="Sun H."/>
            <person name="Tritt A."/>
            <person name="Yoshinaga Y."/>
            <person name="Zwiers L.-H."/>
            <person name="Turgeon B."/>
            <person name="Goodwin S."/>
            <person name="Spatafora J."/>
            <person name="Crous P."/>
            <person name="Grigoriev I."/>
        </authorList>
    </citation>
    <scope>NUCLEOTIDE SEQUENCE</scope>
    <source>
        <strain evidence="8">CBS 123094</strain>
    </source>
</reference>
<feature type="transmembrane region" description="Helical" evidence="6">
    <location>
        <begin position="224"/>
        <end position="242"/>
    </location>
</feature>
<evidence type="ECO:0000256" key="2">
    <source>
        <dbReference type="ARBA" id="ARBA00022692"/>
    </source>
</evidence>
<dbReference type="InterPro" id="IPR052337">
    <property type="entry name" value="SAT4-like"/>
</dbReference>
<dbReference type="OrthoDB" id="5273647at2759"/>
<feature type="transmembrane region" description="Helical" evidence="6">
    <location>
        <begin position="30"/>
        <end position="50"/>
    </location>
</feature>
<protein>
    <recommendedName>
        <fullName evidence="7">Rhodopsin domain-containing protein</fullName>
    </recommendedName>
</protein>
<proteinExistence type="inferred from homology"/>
<evidence type="ECO:0000256" key="4">
    <source>
        <dbReference type="ARBA" id="ARBA00023136"/>
    </source>
</evidence>
<evidence type="ECO:0000259" key="7">
    <source>
        <dbReference type="Pfam" id="PF20684"/>
    </source>
</evidence>
<name>A0A6A5WR35_9PLEO</name>
<feature type="transmembrane region" description="Helical" evidence="6">
    <location>
        <begin position="146"/>
        <end position="167"/>
    </location>
</feature>
<feature type="transmembrane region" description="Helical" evidence="6">
    <location>
        <begin position="62"/>
        <end position="83"/>
    </location>
</feature>
<evidence type="ECO:0000313" key="8">
    <source>
        <dbReference type="EMBL" id="KAF2001545.1"/>
    </source>
</evidence>